<dbReference type="GO" id="GO:0009002">
    <property type="term" value="F:serine-type D-Ala-D-Ala carboxypeptidase activity"/>
    <property type="evidence" value="ECO:0007669"/>
    <property type="project" value="UniProtKB-EC"/>
</dbReference>
<dbReference type="InterPro" id="IPR012338">
    <property type="entry name" value="Beta-lactam/transpept-like"/>
</dbReference>
<dbReference type="EC" id="3.4.16.4" evidence="3"/>
<gene>
    <name evidence="3" type="primary">dacB</name>
    <name evidence="3" type="ORF">O970_07475</name>
</gene>
<dbReference type="EMBL" id="AWGA01000068">
    <property type="protein sequence ID" value="TEA26641.1"/>
    <property type="molecule type" value="Genomic_DNA"/>
</dbReference>
<evidence type="ECO:0000256" key="1">
    <source>
        <dbReference type="ARBA" id="ARBA00006096"/>
    </source>
</evidence>
<comment type="similarity">
    <text evidence="1">Belongs to the peptidase S13 family.</text>
</comment>
<sequence>MMTIILLCSISSETIAKITPDFSLLPPGTNVSLLAQYTSGKQEVLLSHQTKQLRIPASTQKIVTALAALLELGPDYRFTTQFMTKGSITNDTLNGDLILSMHGDPTFTRQQLTAMVTKLKQKGISHVTGNIVIDTSIFSGHDKAEGWSWNNLTFCYNTAPSASIIDGNCFYATLTPATQVGKPAIATVASQHPVQIDSHVMTTKKDSDNRYCNLDILVRDNNNYQLTGCMKITEKKRSFHFAVMDGSLYVAKLLRNYLKQAGITFNGKIIESKHPINSNKVTVLATNTSAPLSSLLTDMLKNSNNLIADAVFRTIGAHYFNMPGTWLNSSDAVRQILKKKANIDLKNNVVIDGSGLSRLNLLNAETMLKILQFIANHDKQLNMINMFPIAGVDGTLQYRRSLNKVPFKQTVFAKTGHLEGSYNLAGFIKTKSNRYIAFVQFLTGYQMLNKNRPKKEAVMKFEESLYTQCLNKIN</sequence>
<dbReference type="PRINTS" id="PR00922">
    <property type="entry name" value="DADACBPTASE3"/>
</dbReference>
<dbReference type="InterPro" id="IPR000667">
    <property type="entry name" value="Peptidase_S13"/>
</dbReference>
<dbReference type="Gene3D" id="3.40.710.10">
    <property type="entry name" value="DD-peptidase/beta-lactamase superfamily"/>
    <property type="match status" value="1"/>
</dbReference>
<keyword evidence="3" id="KW-0645">Protease</keyword>
<dbReference type="PANTHER" id="PTHR30023:SF0">
    <property type="entry name" value="PENICILLIN-SENSITIVE CARBOXYPEPTIDASE A"/>
    <property type="match status" value="1"/>
</dbReference>
<dbReference type="AlphaFoldDB" id="A0AB94IB59"/>
<organism evidence="3 4">
    <name type="scientific">Candidatus Schmidhempelia bombi str. Bimp</name>
    <dbReference type="NCBI Taxonomy" id="1387197"/>
    <lineage>
        <taxon>Bacteria</taxon>
        <taxon>Pseudomonadati</taxon>
        <taxon>Pseudomonadota</taxon>
        <taxon>Gammaproteobacteria</taxon>
        <taxon>Orbales</taxon>
        <taxon>Orbaceae</taxon>
        <taxon>Candidatus Schmidhempelia</taxon>
    </lineage>
</organism>
<dbReference type="GO" id="GO:0000270">
    <property type="term" value="P:peptidoglycan metabolic process"/>
    <property type="evidence" value="ECO:0007669"/>
    <property type="project" value="TreeGrafter"/>
</dbReference>
<keyword evidence="3" id="KW-0121">Carboxypeptidase</keyword>
<dbReference type="GO" id="GO:0006508">
    <property type="term" value="P:proteolysis"/>
    <property type="evidence" value="ECO:0007669"/>
    <property type="project" value="InterPro"/>
</dbReference>
<evidence type="ECO:0000313" key="4">
    <source>
        <dbReference type="Proteomes" id="UP000506160"/>
    </source>
</evidence>
<proteinExistence type="inferred from homology"/>
<dbReference type="Proteomes" id="UP000506160">
    <property type="component" value="Unassembled WGS sequence"/>
</dbReference>
<keyword evidence="2 3" id="KW-0378">Hydrolase</keyword>
<name>A0AB94IB59_9GAMM</name>
<keyword evidence="4" id="KW-1185">Reference proteome</keyword>
<comment type="caution">
    <text evidence="3">The sequence shown here is derived from an EMBL/GenBank/DDBJ whole genome shotgun (WGS) entry which is preliminary data.</text>
</comment>
<evidence type="ECO:0000313" key="3">
    <source>
        <dbReference type="EMBL" id="TEA26641.1"/>
    </source>
</evidence>
<evidence type="ECO:0000256" key="2">
    <source>
        <dbReference type="ARBA" id="ARBA00022801"/>
    </source>
</evidence>
<dbReference type="PANTHER" id="PTHR30023">
    <property type="entry name" value="D-ALANYL-D-ALANINE CARBOXYPEPTIDASE"/>
    <property type="match status" value="1"/>
</dbReference>
<dbReference type="SUPFAM" id="SSF56601">
    <property type="entry name" value="beta-lactamase/transpeptidase-like"/>
    <property type="match status" value="1"/>
</dbReference>
<dbReference type="Gene3D" id="3.50.80.20">
    <property type="entry name" value="D-Ala-D-Ala carboxypeptidase C, peptidase S13"/>
    <property type="match status" value="1"/>
</dbReference>
<dbReference type="EC" id="3.4.21.-" evidence="3"/>
<dbReference type="NCBIfam" id="TIGR00666">
    <property type="entry name" value="PBP4"/>
    <property type="match status" value="1"/>
</dbReference>
<reference evidence="3 4" key="1">
    <citation type="journal article" date="2014" name="Appl. Environ. Microbiol.">
        <title>Genomic features of a bumble bee symbiont reflect its host environment.</title>
        <authorList>
            <person name="Martinson V.G."/>
            <person name="Magoc T."/>
            <person name="Koch H."/>
            <person name="Salzberg S.L."/>
            <person name="Moran N.A."/>
        </authorList>
    </citation>
    <scope>NUCLEOTIDE SEQUENCE [LARGE SCALE GENOMIC DNA]</scope>
    <source>
        <strain evidence="3 4">Bimp</strain>
    </source>
</reference>
<dbReference type="Pfam" id="PF02113">
    <property type="entry name" value="Peptidase_S13"/>
    <property type="match status" value="1"/>
</dbReference>
<accession>A0AB94IB59</accession>
<protein>
    <submittedName>
        <fullName evidence="3">Serine-type D-Ala-D-Ala carboxypeptidase</fullName>
        <ecNumber evidence="3">3.4.16.4</ecNumber>
        <ecNumber evidence="3">3.4.21.-</ecNumber>
    </submittedName>
</protein>
<dbReference type="NCBIfam" id="NF008322">
    <property type="entry name" value="PRK11113.1"/>
    <property type="match status" value="1"/>
</dbReference>